<protein>
    <submittedName>
        <fullName evidence="1">Uncharacterized protein</fullName>
    </submittedName>
</protein>
<dbReference type="OrthoDB" id="3255262at2759"/>
<keyword evidence="2" id="KW-1185">Reference proteome</keyword>
<proteinExistence type="predicted"/>
<dbReference type="AlphaFoldDB" id="A0A9Q3ERY2"/>
<dbReference type="Proteomes" id="UP000765509">
    <property type="component" value="Unassembled WGS sequence"/>
</dbReference>
<dbReference type="CDD" id="cd09272">
    <property type="entry name" value="RNase_HI_RT_Ty1"/>
    <property type="match status" value="1"/>
</dbReference>
<organism evidence="1 2">
    <name type="scientific">Austropuccinia psidii MF-1</name>
    <dbReference type="NCBI Taxonomy" id="1389203"/>
    <lineage>
        <taxon>Eukaryota</taxon>
        <taxon>Fungi</taxon>
        <taxon>Dikarya</taxon>
        <taxon>Basidiomycota</taxon>
        <taxon>Pucciniomycotina</taxon>
        <taxon>Pucciniomycetes</taxon>
        <taxon>Pucciniales</taxon>
        <taxon>Sphaerophragmiaceae</taxon>
        <taxon>Austropuccinia</taxon>
    </lineage>
</organism>
<gene>
    <name evidence="1" type="ORF">O181_068090</name>
</gene>
<sequence length="105" mass="11796">MSYLLNDLGINSSKTTLYNDNSGALTISKQATLNNNTKHIKVRYQYLRELALKKQLDIVQVSSEDMIADVLTKPLGVQKMLAFYQQLGLKDHRGVLRTGDPIEVS</sequence>
<evidence type="ECO:0000313" key="1">
    <source>
        <dbReference type="EMBL" id="MBW0528375.1"/>
    </source>
</evidence>
<accession>A0A9Q3ERY2</accession>
<dbReference type="EMBL" id="AVOT02034307">
    <property type="protein sequence ID" value="MBW0528375.1"/>
    <property type="molecule type" value="Genomic_DNA"/>
</dbReference>
<reference evidence="1" key="1">
    <citation type="submission" date="2021-03" db="EMBL/GenBank/DDBJ databases">
        <title>Draft genome sequence of rust myrtle Austropuccinia psidii MF-1, a brazilian biotype.</title>
        <authorList>
            <person name="Quecine M.C."/>
            <person name="Pachon D.M.R."/>
            <person name="Bonatelli M.L."/>
            <person name="Correr F.H."/>
            <person name="Franceschini L.M."/>
            <person name="Leite T.F."/>
            <person name="Margarido G.R.A."/>
            <person name="Almeida C.A."/>
            <person name="Ferrarezi J.A."/>
            <person name="Labate C.A."/>
        </authorList>
    </citation>
    <scope>NUCLEOTIDE SEQUENCE</scope>
    <source>
        <strain evidence="1">MF-1</strain>
    </source>
</reference>
<evidence type="ECO:0000313" key="2">
    <source>
        <dbReference type="Proteomes" id="UP000765509"/>
    </source>
</evidence>
<comment type="caution">
    <text evidence="1">The sequence shown here is derived from an EMBL/GenBank/DDBJ whole genome shotgun (WGS) entry which is preliminary data.</text>
</comment>
<name>A0A9Q3ERY2_9BASI</name>